<dbReference type="RefSeq" id="WP_058305078.1">
    <property type="nucleotide sequence ID" value="NZ_CABKVG010000005.1"/>
</dbReference>
<evidence type="ECO:0000313" key="3">
    <source>
        <dbReference type="Proteomes" id="UP000832011"/>
    </source>
</evidence>
<feature type="signal peptide" evidence="1">
    <location>
        <begin position="1"/>
        <end position="22"/>
    </location>
</feature>
<dbReference type="Gene3D" id="3.30.10.10">
    <property type="entry name" value="Trypsin Inhibitor V, subunit A"/>
    <property type="match status" value="1"/>
</dbReference>
<keyword evidence="3" id="KW-1185">Reference proteome</keyword>
<evidence type="ECO:0000256" key="1">
    <source>
        <dbReference type="SAM" id="SignalP"/>
    </source>
</evidence>
<evidence type="ECO:0000313" key="2">
    <source>
        <dbReference type="EMBL" id="UOO90756.1"/>
    </source>
</evidence>
<keyword evidence="1" id="KW-0732">Signal</keyword>
<dbReference type="Gene3D" id="3.90.930.1">
    <property type="match status" value="1"/>
</dbReference>
<dbReference type="SUPFAM" id="SSF82185">
    <property type="entry name" value="Histone H3 K4-specific methyltransferase SET7/9 N-terminal domain"/>
    <property type="match status" value="1"/>
</dbReference>
<name>A0ABY4E5X5_9NEIS</name>
<feature type="chain" id="PRO_5045267543" evidence="1">
    <location>
        <begin position="23"/>
        <end position="326"/>
    </location>
</feature>
<dbReference type="Proteomes" id="UP000832011">
    <property type="component" value="Chromosome"/>
</dbReference>
<dbReference type="EMBL" id="CP091511">
    <property type="protein sequence ID" value="UOO90756.1"/>
    <property type="molecule type" value="Genomic_DNA"/>
</dbReference>
<protein>
    <submittedName>
        <fullName evidence="2">Uncharacterized protein</fullName>
    </submittedName>
</protein>
<proteinExistence type="predicted"/>
<reference evidence="2 3" key="1">
    <citation type="journal article" date="2022" name="Res Sq">
        <title>Evolution of multicellular longitudinally dividing oral cavity symbionts (Neisseriaceae).</title>
        <authorList>
            <person name="Nyongesa S."/>
            <person name="Weber P."/>
            <person name="Bernet E."/>
            <person name="Pullido F."/>
            <person name="Nieckarz M."/>
            <person name="Delaby M."/>
            <person name="Nieves C."/>
            <person name="Viehboeck T."/>
            <person name="Krause N."/>
            <person name="Rivera-Millot A."/>
            <person name="Nakamura A."/>
            <person name="Vischer N."/>
            <person name="VanNieuwenhze M."/>
            <person name="Brun Y."/>
            <person name="Cava F."/>
            <person name="Bulgheresi S."/>
            <person name="Veyrier F."/>
        </authorList>
    </citation>
    <scope>NUCLEOTIDE SEQUENCE [LARGE SCALE GENOMIC DNA]</scope>
    <source>
        <strain evidence="2 3">SN4</strain>
    </source>
</reference>
<gene>
    <name evidence="2" type="ORF">LVJ82_07250</name>
</gene>
<accession>A0ABY4E5X5</accession>
<organism evidence="2 3">
    <name type="scientific">Vitreoscilla massiliensis</name>
    <dbReference type="NCBI Taxonomy" id="1689272"/>
    <lineage>
        <taxon>Bacteria</taxon>
        <taxon>Pseudomonadati</taxon>
        <taxon>Pseudomonadota</taxon>
        <taxon>Betaproteobacteria</taxon>
        <taxon>Neisseriales</taxon>
        <taxon>Neisseriaceae</taxon>
        <taxon>Vitreoscilla</taxon>
    </lineage>
</organism>
<sequence>MIVCVSAWLKILSICGVVVALAACQTPVATNHTSLNTPSLPHAAQVQRAQAQTIGYFDANGRFSPNQQANSAYVRQQLGWDAHGHPVLQDFYVWQHRPQTSAYAIINTEALHTWNIDDAGEGEFVFYDPQGQVSGHVRYQNGAPIGVQRHYHANGTLFKLSRYDYFGNPLQTTFYRGNGVPLYQITYDLAAGDERALVLFDPQGQPYPPAQLNAALVHAAEADIAATINSMQARTAQLAHITPPPAVAIKLPFKLAATVAGQCQQHSVQQLMGMQNLSDAQILHISGATQVRRAADNEAVEDDVRTERVTVFINPQTQRISGVFCG</sequence>